<reference evidence="1" key="2">
    <citation type="submission" date="2022-02" db="EMBL/GenBank/DDBJ databases">
        <authorList>
            <person name="Elcheninov A.G."/>
            <person name="Sorokin D.Y."/>
            <person name="Kublanov I.V."/>
        </authorList>
    </citation>
    <scope>NUCLEOTIDE SEQUENCE</scope>
    <source>
        <strain evidence="1">AArc-St2</strain>
    </source>
</reference>
<sequence>MCSKTKGRAVIARKETQSYDATSADWVAGQNADAHLVENGGWTVLDGRSSTC</sequence>
<protein>
    <submittedName>
        <fullName evidence="1">Uncharacterized protein</fullName>
    </submittedName>
</protein>
<dbReference type="EMBL" id="JAKRVX010000011">
    <property type="protein sequence ID" value="MCL9818445.1"/>
    <property type="molecule type" value="Genomic_DNA"/>
</dbReference>
<dbReference type="RefSeq" id="WP_250586157.1">
    <property type="nucleotide sequence ID" value="NZ_JAKRVX010000011.1"/>
</dbReference>
<keyword evidence="2" id="KW-1185">Reference proteome</keyword>
<proteinExistence type="predicted"/>
<reference evidence="1" key="1">
    <citation type="journal article" date="2022" name="Syst. Appl. Microbiol.">
        <title>Natronocalculus amylovorans gen. nov., sp. nov., and Natranaeroarchaeum aerophilus sp. nov., dominant culturable amylolytic natronoarchaea from hypersaline soda lakes in southwestern Siberia.</title>
        <authorList>
            <person name="Sorokin D.Y."/>
            <person name="Elcheninov A.G."/>
            <person name="Khizhniak T.V."/>
            <person name="Koenen M."/>
            <person name="Bale N.J."/>
            <person name="Damste J.S.S."/>
            <person name="Kublanov I.V."/>
        </authorList>
    </citation>
    <scope>NUCLEOTIDE SEQUENCE</scope>
    <source>
        <strain evidence="1">AArc-St2</strain>
    </source>
</reference>
<gene>
    <name evidence="1" type="ORF">AArcSt2_16015</name>
</gene>
<comment type="caution">
    <text evidence="1">The sequence shown here is derived from an EMBL/GenBank/DDBJ whole genome shotgun (WGS) entry which is preliminary data.</text>
</comment>
<dbReference type="Proteomes" id="UP001203207">
    <property type="component" value="Unassembled WGS sequence"/>
</dbReference>
<accession>A0AAE3G093</accession>
<dbReference type="AlphaFoldDB" id="A0AAE3G093"/>
<organism evidence="1 2">
    <name type="scientific">Natronocalculus amylovorans</name>
    <dbReference type="NCBI Taxonomy" id="2917812"/>
    <lineage>
        <taxon>Archaea</taxon>
        <taxon>Methanobacteriati</taxon>
        <taxon>Methanobacteriota</taxon>
        <taxon>Stenosarchaea group</taxon>
        <taxon>Halobacteria</taxon>
        <taxon>Halobacteriales</taxon>
        <taxon>Haloferacaceae</taxon>
        <taxon>Natronocalculus</taxon>
    </lineage>
</organism>
<evidence type="ECO:0000313" key="1">
    <source>
        <dbReference type="EMBL" id="MCL9818445.1"/>
    </source>
</evidence>
<evidence type="ECO:0000313" key="2">
    <source>
        <dbReference type="Proteomes" id="UP001203207"/>
    </source>
</evidence>
<name>A0AAE3G093_9EURY</name>